<dbReference type="CDD" id="cd04301">
    <property type="entry name" value="NAT_SF"/>
    <property type="match status" value="1"/>
</dbReference>
<feature type="domain" description="N-acetyltransferase" evidence="1">
    <location>
        <begin position="2"/>
        <end position="158"/>
    </location>
</feature>
<comment type="caution">
    <text evidence="2">The sequence shown here is derived from an EMBL/GenBank/DDBJ whole genome shotgun (WGS) entry which is preliminary data.</text>
</comment>
<protein>
    <submittedName>
        <fullName evidence="2">N-acetyltransferase</fullName>
    </submittedName>
</protein>
<evidence type="ECO:0000313" key="2">
    <source>
        <dbReference type="EMBL" id="PKR76801.1"/>
    </source>
</evidence>
<gene>
    <name evidence="2" type="ORF">CEY16_13370</name>
</gene>
<dbReference type="AlphaFoldDB" id="A0A2I0QR41"/>
<keyword evidence="2" id="KW-0808">Transferase</keyword>
<reference evidence="2 3" key="1">
    <citation type="submission" date="2017-06" db="EMBL/GenBank/DDBJ databases">
        <title>the draft geome sequence of Illustriluteabacillus marina B3227.</title>
        <authorList>
            <person name="He R.-H."/>
            <person name="Du Z.-J."/>
        </authorList>
    </citation>
    <scope>NUCLEOTIDE SEQUENCE [LARGE SCALE GENOMIC DNA]</scope>
    <source>
        <strain evidence="2 3">B3227</strain>
    </source>
</reference>
<dbReference type="InterPro" id="IPR000182">
    <property type="entry name" value="GNAT_dom"/>
</dbReference>
<dbReference type="GO" id="GO:0016747">
    <property type="term" value="F:acyltransferase activity, transferring groups other than amino-acyl groups"/>
    <property type="evidence" value="ECO:0007669"/>
    <property type="project" value="InterPro"/>
</dbReference>
<dbReference type="InterPro" id="IPR016181">
    <property type="entry name" value="Acyl_CoA_acyltransferase"/>
</dbReference>
<accession>A0A2I0QR41</accession>
<dbReference type="Pfam" id="PF00583">
    <property type="entry name" value="Acetyltransf_1"/>
    <property type="match status" value="1"/>
</dbReference>
<dbReference type="Proteomes" id="UP000243524">
    <property type="component" value="Unassembled WGS sequence"/>
</dbReference>
<organism evidence="2 3">
    <name type="scientific">Halalkalibacillus sediminis</name>
    <dbReference type="NCBI Taxonomy" id="2018042"/>
    <lineage>
        <taxon>Bacteria</taxon>
        <taxon>Bacillati</taxon>
        <taxon>Bacillota</taxon>
        <taxon>Bacilli</taxon>
        <taxon>Bacillales</taxon>
        <taxon>Bacillaceae</taxon>
        <taxon>Halalkalibacillus</taxon>
    </lineage>
</organism>
<evidence type="ECO:0000313" key="3">
    <source>
        <dbReference type="Proteomes" id="UP000243524"/>
    </source>
</evidence>
<sequence length="158" mass="18165">MIEFRKLTEDIFFECIKLEVHEEQKNFVASNVFSIAQSYVALLNDEFPPITYAIYHGDTLIGFLLMCYEHSEENEYGDENCYHLVRFMIDKQYQGQGLGKQAMEKLLSYIRTSPQGKAEAVYLSYEPKNEVAKKLYASYGFVETGQVDDGEAIAKLVL</sequence>
<keyword evidence="3" id="KW-1185">Reference proteome</keyword>
<evidence type="ECO:0000259" key="1">
    <source>
        <dbReference type="PROSITE" id="PS51186"/>
    </source>
</evidence>
<dbReference type="EMBL" id="PJNH01000004">
    <property type="protein sequence ID" value="PKR76801.1"/>
    <property type="molecule type" value="Genomic_DNA"/>
</dbReference>
<dbReference type="PROSITE" id="PS51186">
    <property type="entry name" value="GNAT"/>
    <property type="match status" value="1"/>
</dbReference>
<proteinExistence type="predicted"/>
<dbReference type="RefSeq" id="WP_101332551.1">
    <property type="nucleotide sequence ID" value="NZ_PJNH01000004.1"/>
</dbReference>
<dbReference type="Gene3D" id="3.40.630.30">
    <property type="match status" value="1"/>
</dbReference>
<dbReference type="PANTHER" id="PTHR43617:SF2">
    <property type="entry name" value="UPF0039 PROTEIN SLL0451"/>
    <property type="match status" value="1"/>
</dbReference>
<dbReference type="SUPFAM" id="SSF55729">
    <property type="entry name" value="Acyl-CoA N-acyltransferases (Nat)"/>
    <property type="match status" value="1"/>
</dbReference>
<dbReference type="InterPro" id="IPR050276">
    <property type="entry name" value="MshD_Acetyltransferase"/>
</dbReference>
<dbReference type="PANTHER" id="PTHR43617">
    <property type="entry name" value="L-AMINO ACID N-ACETYLTRANSFERASE"/>
    <property type="match status" value="1"/>
</dbReference>
<name>A0A2I0QR41_9BACI</name>
<dbReference type="OrthoDB" id="9127144at2"/>